<reference evidence="2 3" key="1">
    <citation type="submission" date="2023-06" db="EMBL/GenBank/DDBJ databases">
        <title>Cellulomonas sp. MW9 Whole genome sequence.</title>
        <authorList>
            <person name="Park S."/>
        </authorList>
    </citation>
    <scope>NUCLEOTIDE SEQUENCE [LARGE SCALE GENOMIC DNA]</scope>
    <source>
        <strain evidence="2 3">MW9</strain>
    </source>
</reference>
<keyword evidence="1" id="KW-0472">Membrane</keyword>
<dbReference type="RefSeq" id="WP_289446379.1">
    <property type="nucleotide sequence ID" value="NZ_JAUCGR010000002.1"/>
</dbReference>
<organism evidence="2 3">
    <name type="scientific">Cellulomonas edaphi</name>
    <dbReference type="NCBI Taxonomy" id="3053468"/>
    <lineage>
        <taxon>Bacteria</taxon>
        <taxon>Bacillati</taxon>
        <taxon>Actinomycetota</taxon>
        <taxon>Actinomycetes</taxon>
        <taxon>Micrococcales</taxon>
        <taxon>Cellulomonadaceae</taxon>
        <taxon>Cellulomonas</taxon>
    </lineage>
</organism>
<keyword evidence="1" id="KW-0812">Transmembrane</keyword>
<feature type="transmembrane region" description="Helical" evidence="1">
    <location>
        <begin position="6"/>
        <end position="21"/>
    </location>
</feature>
<evidence type="ECO:0000313" key="2">
    <source>
        <dbReference type="EMBL" id="MDM7831113.1"/>
    </source>
</evidence>
<protein>
    <submittedName>
        <fullName evidence="2">Uncharacterized protein</fullName>
    </submittedName>
</protein>
<dbReference type="Proteomes" id="UP001321453">
    <property type="component" value="Unassembled WGS sequence"/>
</dbReference>
<evidence type="ECO:0000313" key="3">
    <source>
        <dbReference type="Proteomes" id="UP001321453"/>
    </source>
</evidence>
<proteinExistence type="predicted"/>
<accession>A0ABT7S672</accession>
<keyword evidence="3" id="KW-1185">Reference proteome</keyword>
<evidence type="ECO:0000256" key="1">
    <source>
        <dbReference type="SAM" id="Phobius"/>
    </source>
</evidence>
<name>A0ABT7S672_9CELL</name>
<keyword evidence="1" id="KW-1133">Transmembrane helix</keyword>
<feature type="transmembrane region" description="Helical" evidence="1">
    <location>
        <begin position="33"/>
        <end position="57"/>
    </location>
</feature>
<gene>
    <name evidence="2" type="ORF">QRT05_07190</name>
</gene>
<dbReference type="EMBL" id="JAUCGR010000002">
    <property type="protein sequence ID" value="MDM7831113.1"/>
    <property type="molecule type" value="Genomic_DNA"/>
</dbReference>
<sequence>MSGFAVVQAVVVIGAAVRMYLRPDASARDRDRAIILLGLTGVVVGMLALRLSVFRLIGAQRVASQRFGGSAGFGQPLPLDRLAYQLAQLPRPSAA</sequence>
<comment type="caution">
    <text evidence="2">The sequence shown here is derived from an EMBL/GenBank/DDBJ whole genome shotgun (WGS) entry which is preliminary data.</text>
</comment>